<evidence type="ECO:0000256" key="8">
    <source>
        <dbReference type="ARBA" id="ARBA00022837"/>
    </source>
</evidence>
<evidence type="ECO:0000256" key="5">
    <source>
        <dbReference type="ARBA" id="ARBA00022692"/>
    </source>
</evidence>
<keyword evidence="11" id="KW-0333">Golgi apparatus</keyword>
<evidence type="ECO:0000256" key="15">
    <source>
        <dbReference type="ARBA" id="ARBA00046288"/>
    </source>
</evidence>
<comment type="caution">
    <text evidence="17">The sequence shown here is derived from an EMBL/GenBank/DDBJ whole genome shotgun (WGS) entry which is preliminary data.</text>
</comment>
<dbReference type="GO" id="GO:0015031">
    <property type="term" value="P:protein transport"/>
    <property type="evidence" value="ECO:0007669"/>
    <property type="project" value="UniProtKB-KW"/>
</dbReference>
<evidence type="ECO:0000259" key="16">
    <source>
        <dbReference type="Pfam" id="PF25011"/>
    </source>
</evidence>
<keyword evidence="4" id="KW-0245">EGF-like domain</keyword>
<sequence length="801" mass="91597">MNAGCCLGRFVVEKNSLRVTSPPELRDTYECAIGNFGVPEAQNAREDYLQNITVPSALISKSLGDNIKKALFDGEMVTINLDWRECLPHPDDRVEYEFWTNSNDECGPKCDSQIEFVKSFKGVAQILEQKGTPGSRHTTSLGYDGKDVVIQNLRQACVFKVAKENSKPWIWWDYVTDFSIRCPMKENKYNKECADTVVKSLGVDLGQIDECMGDPNADVENPILTMEQEAQVGKGSRGDVTILPTLLINNRQYRGKLDKGAVLKAICSGFEEMTEPAVCLSKDIETNECLENNGGCWQDKAANLTACKGTFRGRVCECPIVRGIKLSGDGYTHCERWCSTTILFFYGHLKHLQEHYIVELIMEAVGEIPRMEGHILLVLMIVQKVVCAHWDLEAMESVTVKMLMNAKKNWLVNAQRAIAKILGVVMTAPAMEIYLSNRESPAAKGSGKFLVMWQSCWLSIGVVPIHIFEDKVVALYFYHPDYPDLLSEELKLSYEDFAKIKNKFEVVLVYIREPRQRYPLTGEESFWKSEESFWEKFKTMPWLALPFKDMSYKKLMRVFEIQSEDAPSLVIYGPHADYIEPFSYSMLLMYGSGGFPFTRKKAAELENEKIKELKLEMLWDSNTIFRRNDGSQVPFSQISGKRVMLVLESFNKSLKVDDGSEAVKSITEFLTMLKERYFQKKGTDDEFEVIRIFVNNTESSISKHLIGDMPWLASPGSKLMHELDSSYFWYGQSTYYLLQYHIPIFAFSSDGKLVRKTKYPTFEVSEFPFYAGSLEEETLSQLITCWGLDYSDFRYNGRIYM</sequence>
<keyword evidence="12" id="KW-0472">Membrane</keyword>
<name>A0A161ZS31_DAUCS</name>
<dbReference type="EMBL" id="LNRQ01000007">
    <property type="protein sequence ID" value="KZM89360.1"/>
    <property type="molecule type" value="Genomic_DNA"/>
</dbReference>
<evidence type="ECO:0000256" key="4">
    <source>
        <dbReference type="ARBA" id="ARBA00022536"/>
    </source>
</evidence>
<keyword evidence="5" id="KW-0812">Transmembrane</keyword>
<dbReference type="Pfam" id="PF25011">
    <property type="entry name" value="VSR_TRX"/>
    <property type="match status" value="2"/>
</dbReference>
<proteinExistence type="inferred from homology"/>
<feature type="domain" description="Vacuolar sorting receptor thioredoxin-like" evidence="16">
    <location>
        <begin position="94"/>
        <end position="131"/>
    </location>
</feature>
<dbReference type="STRING" id="79200.A0A161ZS31"/>
<keyword evidence="3" id="KW-0813">Transport</keyword>
<keyword evidence="8" id="KW-0106">Calcium</keyword>
<evidence type="ECO:0000256" key="9">
    <source>
        <dbReference type="ARBA" id="ARBA00022927"/>
    </source>
</evidence>
<evidence type="ECO:0000256" key="1">
    <source>
        <dbReference type="ARBA" id="ARBA00004394"/>
    </source>
</evidence>
<evidence type="ECO:0000256" key="6">
    <source>
        <dbReference type="ARBA" id="ARBA00022729"/>
    </source>
</evidence>
<evidence type="ECO:0000256" key="14">
    <source>
        <dbReference type="ARBA" id="ARBA00023180"/>
    </source>
</evidence>
<comment type="subcellular location">
    <subcellularLocation>
        <location evidence="15">Endomembrane system</location>
        <topology evidence="15">Single-pass type I membrane protein</topology>
    </subcellularLocation>
    <subcellularLocation>
        <location evidence="1">Golgi apparatus membrane</location>
    </subcellularLocation>
</comment>
<dbReference type="Gene3D" id="3.40.30.10">
    <property type="entry name" value="Glutaredoxin"/>
    <property type="match status" value="1"/>
</dbReference>
<evidence type="ECO:0000256" key="3">
    <source>
        <dbReference type="ARBA" id="ARBA00022448"/>
    </source>
</evidence>
<keyword evidence="6" id="KW-0732">Signal</keyword>
<dbReference type="GO" id="GO:0000139">
    <property type="term" value="C:Golgi membrane"/>
    <property type="evidence" value="ECO:0007669"/>
    <property type="project" value="UniProtKB-SubCell"/>
</dbReference>
<dbReference type="PANTHER" id="PTHR22702:SF1">
    <property type="entry name" value="PROTEASE-ASSOCIATED DOMAIN-CONTAINING PROTEIN 1"/>
    <property type="match status" value="1"/>
</dbReference>
<dbReference type="AlphaFoldDB" id="A0A161ZS31"/>
<evidence type="ECO:0000256" key="12">
    <source>
        <dbReference type="ARBA" id="ARBA00023136"/>
    </source>
</evidence>
<dbReference type="FunFam" id="2.10.25.10:FF:000178">
    <property type="entry name" value="vacuolar-sorting receptor 1"/>
    <property type="match status" value="1"/>
</dbReference>
<evidence type="ECO:0000256" key="10">
    <source>
        <dbReference type="ARBA" id="ARBA00022989"/>
    </source>
</evidence>
<protein>
    <recommendedName>
        <fullName evidence="16">Vacuolar sorting receptor thioredoxin-like domain-containing protein</fullName>
    </recommendedName>
</protein>
<organism evidence="17">
    <name type="scientific">Daucus carota subsp. sativus</name>
    <name type="common">Carrot</name>
    <dbReference type="NCBI Taxonomy" id="79200"/>
    <lineage>
        <taxon>Eukaryota</taxon>
        <taxon>Viridiplantae</taxon>
        <taxon>Streptophyta</taxon>
        <taxon>Embryophyta</taxon>
        <taxon>Tracheophyta</taxon>
        <taxon>Spermatophyta</taxon>
        <taxon>Magnoliopsida</taxon>
        <taxon>eudicotyledons</taxon>
        <taxon>Gunneridae</taxon>
        <taxon>Pentapetalae</taxon>
        <taxon>asterids</taxon>
        <taxon>campanulids</taxon>
        <taxon>Apiales</taxon>
        <taxon>Apiaceae</taxon>
        <taxon>Apioideae</taxon>
        <taxon>Scandiceae</taxon>
        <taxon>Daucinae</taxon>
        <taxon>Daucus</taxon>
        <taxon>Daucus sect. Daucus</taxon>
    </lineage>
</organism>
<dbReference type="Gramene" id="KZM89360">
    <property type="protein sequence ID" value="KZM89360"/>
    <property type="gene ID" value="DCAR_026435"/>
</dbReference>
<evidence type="ECO:0000256" key="13">
    <source>
        <dbReference type="ARBA" id="ARBA00023157"/>
    </source>
</evidence>
<keyword evidence="10" id="KW-1133">Transmembrane helix</keyword>
<evidence type="ECO:0000256" key="2">
    <source>
        <dbReference type="ARBA" id="ARBA00007038"/>
    </source>
</evidence>
<reference evidence="17" key="1">
    <citation type="journal article" date="2016" name="Nat. Genet.">
        <title>A high-quality carrot genome assembly provides new insights into carotenoid accumulation and asterid genome evolution.</title>
        <authorList>
            <person name="Iorizzo M."/>
            <person name="Ellison S."/>
            <person name="Senalik D."/>
            <person name="Zeng P."/>
            <person name="Satapoomin P."/>
            <person name="Huang J."/>
            <person name="Bowman M."/>
            <person name="Iovene M."/>
            <person name="Sanseverino W."/>
            <person name="Cavagnaro P."/>
            <person name="Yildiz M."/>
            <person name="Macko-Podgorni A."/>
            <person name="Moranska E."/>
            <person name="Grzebelus E."/>
            <person name="Grzebelus D."/>
            <person name="Ashrafi H."/>
            <person name="Zheng Z."/>
            <person name="Cheng S."/>
            <person name="Spooner D."/>
            <person name="Van Deynze A."/>
            <person name="Simon P."/>
        </authorList>
    </citation>
    <scope>NUCLEOTIDE SEQUENCE [LARGE SCALE GENOMIC DNA]</scope>
    <source>
        <tissue evidence="17">Leaf</tissue>
    </source>
</reference>
<gene>
    <name evidence="17" type="ORF">DCAR_026435</name>
</gene>
<evidence type="ECO:0000313" key="17">
    <source>
        <dbReference type="EMBL" id="KZM89360.1"/>
    </source>
</evidence>
<dbReference type="PANTHER" id="PTHR22702">
    <property type="entry name" value="PROTEASE-ASSOCIATED DOMAIN-CONTAINING PROTEIN"/>
    <property type="match status" value="1"/>
</dbReference>
<keyword evidence="14" id="KW-0325">Glycoprotein</keyword>
<evidence type="ECO:0000256" key="11">
    <source>
        <dbReference type="ARBA" id="ARBA00023034"/>
    </source>
</evidence>
<dbReference type="InterPro" id="IPR056858">
    <property type="entry name" value="VSR_TRX"/>
</dbReference>
<feature type="domain" description="Vacuolar sorting receptor thioredoxin-like" evidence="16">
    <location>
        <begin position="136"/>
        <end position="267"/>
    </location>
</feature>
<keyword evidence="7" id="KW-0677">Repeat</keyword>
<keyword evidence="9" id="KW-0653">Protein transport</keyword>
<dbReference type="Gene3D" id="3.50.30.30">
    <property type="match status" value="1"/>
</dbReference>
<keyword evidence="13" id="KW-1015">Disulfide bond</keyword>
<comment type="similarity">
    <text evidence="2">Belongs to the VSR (BP-80) family.</text>
</comment>
<accession>A0A161ZS31</accession>
<evidence type="ECO:0000256" key="7">
    <source>
        <dbReference type="ARBA" id="ARBA00022737"/>
    </source>
</evidence>